<comment type="subcellular location">
    <subcellularLocation>
        <location evidence="1">Cell membrane</location>
        <topology evidence="1">Multi-pass membrane protein</topology>
    </subcellularLocation>
</comment>
<dbReference type="Pfam" id="PF07690">
    <property type="entry name" value="MFS_1"/>
    <property type="match status" value="1"/>
</dbReference>
<evidence type="ECO:0000256" key="3">
    <source>
        <dbReference type="ARBA" id="ARBA00022692"/>
    </source>
</evidence>
<dbReference type="EMBL" id="CP028858">
    <property type="protein sequence ID" value="AWB26288.1"/>
    <property type="molecule type" value="Genomic_DNA"/>
</dbReference>
<feature type="transmembrane region" description="Helical" evidence="7">
    <location>
        <begin position="20"/>
        <end position="39"/>
    </location>
</feature>
<evidence type="ECO:0000256" key="6">
    <source>
        <dbReference type="SAM" id="MobiDB-lite"/>
    </source>
</evidence>
<dbReference type="InterPro" id="IPR050189">
    <property type="entry name" value="MFS_Efflux_Transporters"/>
</dbReference>
<sequence length="436" mass="44740">MDRRSRGGQAVTRDDSGRGLLLASVAIGWFFALGLRFVLPGILPTIRESFPHATETQAGIAITMLWATYGLTQFPAGIAADRVGEARVLVASLVLAAASLLAFTFTPVFSLFVVVTGLFGAATGLYGPPRGTLLARVFSDRADRAIGLTLAAGSLGAAALPAIAALVVDGLGWRVTLGLAAPGFAIAAVAVHIAARRTDDGRETATPRPDGGDPESTPTEGGGEPSPSIPAAIRAAAGSVRNRRAGLAIVAAIVMYFGFQGITALVTIYLVDERALFTQGEAGVLFGGLFVVGALSQWLAGWIATDRRSARVLAGIAAVSVFPLIGLVVFDHRLLIGASVLLIGIRMGFAPVSNAFIIDCLPAEIEGTAWGGVRSALFVVSSLASTMVGILADIGRFDGGILVLAALTGFAAVLYLALPSCEARRLLGGSTDESSG</sequence>
<dbReference type="PANTHER" id="PTHR43124:SF3">
    <property type="entry name" value="CHLORAMPHENICOL EFFLUX PUMP RV0191"/>
    <property type="match status" value="1"/>
</dbReference>
<feature type="transmembrane region" description="Helical" evidence="7">
    <location>
        <begin position="247"/>
        <end position="271"/>
    </location>
</feature>
<evidence type="ECO:0000256" key="2">
    <source>
        <dbReference type="ARBA" id="ARBA00022475"/>
    </source>
</evidence>
<dbReference type="Gene3D" id="1.20.1250.20">
    <property type="entry name" value="MFS general substrate transporter like domains"/>
    <property type="match status" value="2"/>
</dbReference>
<feature type="transmembrane region" description="Helical" evidence="7">
    <location>
        <begin position="86"/>
        <end position="103"/>
    </location>
</feature>
<dbReference type="PANTHER" id="PTHR43124">
    <property type="entry name" value="PURINE EFFLUX PUMP PBUE"/>
    <property type="match status" value="1"/>
</dbReference>
<dbReference type="KEGG" id="harc:HARCEL1_00420"/>
<organism evidence="9 10">
    <name type="scientific">Halococcoides cellulosivorans</name>
    <dbReference type="NCBI Taxonomy" id="1679096"/>
    <lineage>
        <taxon>Archaea</taxon>
        <taxon>Methanobacteriati</taxon>
        <taxon>Methanobacteriota</taxon>
        <taxon>Stenosarchaea group</taxon>
        <taxon>Halobacteria</taxon>
        <taxon>Halobacteriales</taxon>
        <taxon>Haloarculaceae</taxon>
        <taxon>Halococcoides</taxon>
    </lineage>
</organism>
<dbReference type="InterPro" id="IPR011701">
    <property type="entry name" value="MFS"/>
</dbReference>
<feature type="domain" description="Major facilitator superfamily (MFS) profile" evidence="8">
    <location>
        <begin position="21"/>
        <end position="424"/>
    </location>
</feature>
<feature type="transmembrane region" description="Helical" evidence="7">
    <location>
        <begin position="373"/>
        <end position="394"/>
    </location>
</feature>
<dbReference type="PROSITE" id="PS50850">
    <property type="entry name" value="MFS"/>
    <property type="match status" value="1"/>
</dbReference>
<evidence type="ECO:0000256" key="1">
    <source>
        <dbReference type="ARBA" id="ARBA00004651"/>
    </source>
</evidence>
<keyword evidence="2" id="KW-1003">Cell membrane</keyword>
<gene>
    <name evidence="9" type="ORF">HARCEL1_00420</name>
</gene>
<keyword evidence="4 7" id="KW-1133">Transmembrane helix</keyword>
<feature type="transmembrane region" description="Helical" evidence="7">
    <location>
        <begin position="283"/>
        <end position="305"/>
    </location>
</feature>
<dbReference type="InterPro" id="IPR036259">
    <property type="entry name" value="MFS_trans_sf"/>
</dbReference>
<feature type="transmembrane region" description="Helical" evidence="7">
    <location>
        <begin position="148"/>
        <end position="167"/>
    </location>
</feature>
<evidence type="ECO:0000256" key="7">
    <source>
        <dbReference type="SAM" id="Phobius"/>
    </source>
</evidence>
<keyword evidence="3 7" id="KW-0812">Transmembrane</keyword>
<feature type="transmembrane region" description="Helical" evidence="7">
    <location>
        <begin position="336"/>
        <end position="361"/>
    </location>
</feature>
<reference evidence="9 10" key="1">
    <citation type="submission" date="2018-04" db="EMBL/GenBank/DDBJ databases">
        <title>Halococcoides cellulosivorans gen. nov., sp. nov., an extremely halophilic cellulose-utilizing haloarchaeon from hypersaline lakes.</title>
        <authorList>
            <person name="Sorokin D.Y."/>
            <person name="Toshchakov S.V."/>
            <person name="Samarov N.I."/>
            <person name="Korzhenkov A."/>
            <person name="Kublanov I.V."/>
        </authorList>
    </citation>
    <scope>NUCLEOTIDE SEQUENCE [LARGE SCALE GENOMIC DNA]</scope>
    <source>
        <strain evidence="9 10">HArcel1</strain>
    </source>
</reference>
<name>A0A2R4WXM8_9EURY</name>
<feature type="transmembrane region" description="Helical" evidence="7">
    <location>
        <begin position="109"/>
        <end position="127"/>
    </location>
</feature>
<evidence type="ECO:0000256" key="5">
    <source>
        <dbReference type="ARBA" id="ARBA00023136"/>
    </source>
</evidence>
<feature type="transmembrane region" description="Helical" evidence="7">
    <location>
        <begin position="312"/>
        <end position="330"/>
    </location>
</feature>
<feature type="transmembrane region" description="Helical" evidence="7">
    <location>
        <begin position="59"/>
        <end position="79"/>
    </location>
</feature>
<feature type="transmembrane region" description="Helical" evidence="7">
    <location>
        <begin position="400"/>
        <end position="418"/>
    </location>
</feature>
<dbReference type="GO" id="GO:0022857">
    <property type="term" value="F:transmembrane transporter activity"/>
    <property type="evidence" value="ECO:0007669"/>
    <property type="project" value="InterPro"/>
</dbReference>
<accession>A0A2R4WXM8</accession>
<evidence type="ECO:0000313" key="10">
    <source>
        <dbReference type="Proteomes" id="UP000244727"/>
    </source>
</evidence>
<dbReference type="SUPFAM" id="SSF103473">
    <property type="entry name" value="MFS general substrate transporter"/>
    <property type="match status" value="1"/>
</dbReference>
<protein>
    <submittedName>
        <fullName evidence="9">MFS transporter</fullName>
    </submittedName>
</protein>
<keyword evidence="10" id="KW-1185">Reference proteome</keyword>
<feature type="transmembrane region" description="Helical" evidence="7">
    <location>
        <begin position="173"/>
        <end position="195"/>
    </location>
</feature>
<evidence type="ECO:0000259" key="8">
    <source>
        <dbReference type="PROSITE" id="PS50850"/>
    </source>
</evidence>
<dbReference type="GO" id="GO:0005886">
    <property type="term" value="C:plasma membrane"/>
    <property type="evidence" value="ECO:0007669"/>
    <property type="project" value="UniProtKB-SubCell"/>
</dbReference>
<evidence type="ECO:0000256" key="4">
    <source>
        <dbReference type="ARBA" id="ARBA00022989"/>
    </source>
</evidence>
<dbReference type="AlphaFoldDB" id="A0A2R4WXM8"/>
<feature type="region of interest" description="Disordered" evidence="6">
    <location>
        <begin position="198"/>
        <end position="228"/>
    </location>
</feature>
<evidence type="ECO:0000313" key="9">
    <source>
        <dbReference type="EMBL" id="AWB26288.1"/>
    </source>
</evidence>
<keyword evidence="5 7" id="KW-0472">Membrane</keyword>
<dbReference type="Proteomes" id="UP000244727">
    <property type="component" value="Chromosome"/>
</dbReference>
<proteinExistence type="predicted"/>
<dbReference type="InterPro" id="IPR020846">
    <property type="entry name" value="MFS_dom"/>
</dbReference>